<keyword evidence="22" id="KW-1185">Reference proteome</keyword>
<dbReference type="RefSeq" id="WP_262840736.1">
    <property type="nucleotide sequence ID" value="NZ_JANZYP010000002.1"/>
</dbReference>
<comment type="function">
    <text evidence="15 18">Component of the acetyl coenzyme A carboxylase (ACC) complex. Biotin carboxylase (BC) catalyzes the carboxylation of biotin on its carrier protein (BCCP) and then the CO(2) group is transferred by the transcarboxylase to acetyl-CoA to form malonyl-CoA.</text>
</comment>
<protein>
    <recommendedName>
        <fullName evidence="17 18">Multifunctional fusion protein</fullName>
    </recommendedName>
    <domain>
        <recommendedName>
            <fullName evidence="17">Acetyl-coenzyme A carboxylase carboxyl transferase subunit alpha</fullName>
            <shortName evidence="17">ACCase subunit alpha</shortName>
            <shortName evidence="17">Acetyl-CoA carboxylase carboxyltransferase subunit alpha</shortName>
            <ecNumber evidence="17">2.1.3.15</ecNumber>
        </recommendedName>
    </domain>
    <domain>
        <recommendedName>
            <fullName evidence="18">Acetyl-coenzyme A carboxylase carboxyl transferase subunit beta</fullName>
            <shortName evidence="18">ACCase subunit beta</shortName>
            <shortName evidence="18">Acetyl-CoA carboxylase carboxyltransferase subunit beta</shortName>
        </recommendedName>
    </domain>
</protein>
<evidence type="ECO:0000256" key="1">
    <source>
        <dbReference type="ARBA" id="ARBA00004496"/>
    </source>
</evidence>
<comment type="function">
    <text evidence="17">Component of the acetyl coenzyme A carboxylase (ACC) complex. First, biotin carboxylase catalyzes the carboxylation of biotin on its carrier protein (BCCP) and then the CO(2) group is transferred by the carboxyltransferase to acetyl-CoA to form malonyl-CoA.</text>
</comment>
<sequence>MSLGTDQQLIDTDWLICSGCRSLVYRRRFADELCVCPACGHHDRLSATERLTLLLDEGSCSLLPAGTGTVFDPLEFVDSRPYVDRLREARETTDLDEAVVCARGTIKGQPVVAAVMDFRFLGGSLGAATGELITRAAEEALAERVPLLLVTASGGARMQEGLFSLMQMAKTSQALAELDEAGILTLTLITDPTYGGVAASFTTLTDIMIAEPGARMGFAGRRVIEQTIGQTLPADFQTAEFLLAHGLIDVIQARRQQRATLGRLLSLGGPRPPDLPAVEGAVIRDVAELRSREAWTVVQLARELDRPTTLDYAGYMLDGFIELHGDRMSADCPAIVGGIGWLDGVPVMLIGHQKGHGTHELIARNFGRATPEGHRKVARLMRTAAKLGMPIVTLIDTQGAEPGLAAEEHGQAIAIAENLRLMSGLPVPVVAVVIGEGGSGGALALGIADRVLACENAVYSVISPEGCAAILWRSAAEGPRAAAALRVDARELLRMGFVDGVVPEPEGGAHTEPARAAAHLRAAITSSLAELLPVDGAQLVRDRRARFRRHGAQACP</sequence>
<dbReference type="PANTHER" id="PTHR42853">
    <property type="entry name" value="ACETYL-COENZYME A CARBOXYLASE CARBOXYL TRANSFERASE SUBUNIT ALPHA"/>
    <property type="match status" value="1"/>
</dbReference>
<feature type="domain" description="CoA carboxyltransferase C-terminal" evidence="20">
    <location>
        <begin position="281"/>
        <end position="530"/>
    </location>
</feature>
<evidence type="ECO:0000256" key="13">
    <source>
        <dbReference type="ARBA" id="ARBA00023098"/>
    </source>
</evidence>
<comment type="subunit">
    <text evidence="5">Acetyl-CoA carboxylase is a heterotetramer composed of biotin carboxyl carrier protein (AccB), biotin carboxylase (AccC) and two subunits of ACCase subunit beta/alpha.</text>
</comment>
<evidence type="ECO:0000256" key="16">
    <source>
        <dbReference type="ARBA" id="ARBA00049152"/>
    </source>
</evidence>
<keyword evidence="21" id="KW-0436">Ligase</keyword>
<dbReference type="EMBL" id="JBHSFN010000010">
    <property type="protein sequence ID" value="MFC4587963.1"/>
    <property type="molecule type" value="Genomic_DNA"/>
</dbReference>
<evidence type="ECO:0000259" key="19">
    <source>
        <dbReference type="PROSITE" id="PS50980"/>
    </source>
</evidence>
<dbReference type="InterPro" id="IPR011763">
    <property type="entry name" value="COA_CT_C"/>
</dbReference>
<dbReference type="HAMAP" id="MF_00823">
    <property type="entry name" value="AcetylCoA_CT_alpha"/>
    <property type="match status" value="1"/>
</dbReference>
<proteinExistence type="inferred from homology"/>
<comment type="subcellular location">
    <subcellularLocation>
        <location evidence="1 17">Cytoplasm</location>
    </subcellularLocation>
</comment>
<dbReference type="SUPFAM" id="SSF52096">
    <property type="entry name" value="ClpP/crotonase"/>
    <property type="match status" value="2"/>
</dbReference>
<feature type="binding site" evidence="18">
    <location>
        <position position="39"/>
    </location>
    <ligand>
        <name>Zn(2+)</name>
        <dbReference type="ChEBI" id="CHEBI:29105"/>
    </ligand>
</feature>
<comment type="catalytic activity">
    <reaction evidence="16 17">
        <text>N(6)-carboxybiotinyl-L-lysyl-[protein] + acetyl-CoA = N(6)-biotinyl-L-lysyl-[protein] + malonyl-CoA</text>
        <dbReference type="Rhea" id="RHEA:54728"/>
        <dbReference type="Rhea" id="RHEA-COMP:10505"/>
        <dbReference type="Rhea" id="RHEA-COMP:10506"/>
        <dbReference type="ChEBI" id="CHEBI:57288"/>
        <dbReference type="ChEBI" id="CHEBI:57384"/>
        <dbReference type="ChEBI" id="CHEBI:83144"/>
        <dbReference type="ChEBI" id="CHEBI:83145"/>
        <dbReference type="EC" id="2.1.3.15"/>
    </reaction>
</comment>
<keyword evidence="18" id="KW-0862">Zinc</keyword>
<keyword evidence="10 18" id="KW-0863">Zinc-finger</keyword>
<keyword evidence="8 17" id="KW-0808">Transferase</keyword>
<evidence type="ECO:0000256" key="18">
    <source>
        <dbReference type="HAMAP-Rule" id="MF_01395"/>
    </source>
</evidence>
<evidence type="ECO:0000259" key="20">
    <source>
        <dbReference type="PROSITE" id="PS50989"/>
    </source>
</evidence>
<feature type="binding site" evidence="18">
    <location>
        <position position="17"/>
    </location>
    <ligand>
        <name>Zn(2+)</name>
        <dbReference type="ChEBI" id="CHEBI:29105"/>
    </ligand>
</feature>
<comment type="cofactor">
    <cofactor evidence="18">
        <name>Zn(2+)</name>
        <dbReference type="ChEBI" id="CHEBI:29105"/>
    </cofactor>
    <text evidence="18">Binds 1 zinc ion per subunit.</text>
</comment>
<dbReference type="EC" id="2.1.3.15" evidence="17"/>
<evidence type="ECO:0000256" key="10">
    <source>
        <dbReference type="ARBA" id="ARBA00022771"/>
    </source>
</evidence>
<evidence type="ECO:0000256" key="6">
    <source>
        <dbReference type="ARBA" id="ARBA00022490"/>
    </source>
</evidence>
<dbReference type="InterPro" id="IPR001095">
    <property type="entry name" value="Acetyl_CoA_COase_a_su"/>
</dbReference>
<evidence type="ECO:0000256" key="3">
    <source>
        <dbReference type="ARBA" id="ARBA00006276"/>
    </source>
</evidence>
<dbReference type="NCBIfam" id="TIGR00513">
    <property type="entry name" value="accA"/>
    <property type="match status" value="1"/>
</dbReference>
<evidence type="ECO:0000256" key="12">
    <source>
        <dbReference type="ARBA" id="ARBA00022840"/>
    </source>
</evidence>
<dbReference type="Proteomes" id="UP001595891">
    <property type="component" value="Unassembled WGS sequence"/>
</dbReference>
<evidence type="ECO:0000256" key="8">
    <source>
        <dbReference type="ARBA" id="ARBA00022679"/>
    </source>
</evidence>
<comment type="subunit">
    <text evidence="17">Acetyl-CoA carboxylase is a heterohexamer composed of biotin carboxyl carrier protein (AccB), biotin carboxylase (AccC) and two subunits each of ACCase subunit alpha (AccA) and ACCase subunit beta (AccD).</text>
</comment>
<reference evidence="22" key="1">
    <citation type="journal article" date="2019" name="Int. J. Syst. Evol. Microbiol.">
        <title>The Global Catalogue of Microorganisms (GCM) 10K type strain sequencing project: providing services to taxonomists for standard genome sequencing and annotation.</title>
        <authorList>
            <consortium name="The Broad Institute Genomics Platform"/>
            <consortium name="The Broad Institute Genome Sequencing Center for Infectious Disease"/>
            <person name="Wu L."/>
            <person name="Ma J."/>
        </authorList>
    </citation>
    <scope>NUCLEOTIDE SEQUENCE [LARGE SCALE GENOMIC DNA]</scope>
    <source>
        <strain evidence="22">CCUG 49560</strain>
    </source>
</reference>
<dbReference type="InterPro" id="IPR029045">
    <property type="entry name" value="ClpP/crotonase-like_dom_sf"/>
</dbReference>
<keyword evidence="7 17" id="KW-0444">Lipid biosynthesis</keyword>
<evidence type="ECO:0000256" key="7">
    <source>
        <dbReference type="ARBA" id="ARBA00022516"/>
    </source>
</evidence>
<dbReference type="Pfam" id="PF03255">
    <property type="entry name" value="ACCA"/>
    <property type="match status" value="1"/>
</dbReference>
<comment type="similarity">
    <text evidence="18">Belongs to the AccD/PCCB family.</text>
</comment>
<dbReference type="HAMAP" id="MF_01395">
    <property type="entry name" value="AcetylCoA_CT_beta"/>
    <property type="match status" value="1"/>
</dbReference>
<dbReference type="GO" id="GO:0003989">
    <property type="term" value="F:acetyl-CoA carboxylase activity"/>
    <property type="evidence" value="ECO:0007669"/>
    <property type="project" value="UniProtKB-EC"/>
</dbReference>
<dbReference type="InterPro" id="IPR000438">
    <property type="entry name" value="Acetyl_CoA_COase_Trfase_b_su"/>
</dbReference>
<organism evidence="21 22">
    <name type="scientific">Sphaerisporangium corydalis</name>
    <dbReference type="NCBI Taxonomy" id="1441875"/>
    <lineage>
        <taxon>Bacteria</taxon>
        <taxon>Bacillati</taxon>
        <taxon>Actinomycetota</taxon>
        <taxon>Actinomycetes</taxon>
        <taxon>Streptosporangiales</taxon>
        <taxon>Streptosporangiaceae</taxon>
        <taxon>Sphaerisporangium</taxon>
    </lineage>
</organism>
<dbReference type="PRINTS" id="PR01070">
    <property type="entry name" value="ACCCTRFRASEB"/>
</dbReference>
<keyword evidence="18" id="KW-0479">Metal-binding</keyword>
<evidence type="ECO:0000256" key="9">
    <source>
        <dbReference type="ARBA" id="ARBA00022741"/>
    </source>
</evidence>
<evidence type="ECO:0000256" key="14">
    <source>
        <dbReference type="ARBA" id="ARBA00023160"/>
    </source>
</evidence>
<evidence type="ECO:0000256" key="17">
    <source>
        <dbReference type="HAMAP-Rule" id="MF_00823"/>
    </source>
</evidence>
<keyword evidence="14 17" id="KW-0275">Fatty acid biosynthesis</keyword>
<dbReference type="InterPro" id="IPR034733">
    <property type="entry name" value="AcCoA_carboxyl_beta"/>
</dbReference>
<comment type="similarity">
    <text evidence="17">Belongs to the AccA family.</text>
</comment>
<name>A0ABV9EFP9_9ACTN</name>
<feature type="domain" description="CoA carboxyltransferase N-terminal" evidence="19">
    <location>
        <begin position="13"/>
        <end position="283"/>
    </location>
</feature>
<feature type="binding site" evidence="18">
    <location>
        <position position="20"/>
    </location>
    <ligand>
        <name>Zn(2+)</name>
        <dbReference type="ChEBI" id="CHEBI:29105"/>
    </ligand>
</feature>
<evidence type="ECO:0000256" key="2">
    <source>
        <dbReference type="ARBA" id="ARBA00004956"/>
    </source>
</evidence>
<evidence type="ECO:0000256" key="5">
    <source>
        <dbReference type="ARBA" id="ARBA00011664"/>
    </source>
</evidence>
<keyword evidence="12 17" id="KW-0067">ATP-binding</keyword>
<evidence type="ECO:0000313" key="22">
    <source>
        <dbReference type="Proteomes" id="UP001595891"/>
    </source>
</evidence>
<keyword evidence="11 17" id="KW-0276">Fatty acid metabolism</keyword>
<evidence type="ECO:0000313" key="21">
    <source>
        <dbReference type="EMBL" id="MFC4587963.1"/>
    </source>
</evidence>
<keyword evidence="13 17" id="KW-0443">Lipid metabolism</keyword>
<evidence type="ECO:0000256" key="4">
    <source>
        <dbReference type="ARBA" id="ARBA00010284"/>
    </source>
</evidence>
<dbReference type="NCBIfam" id="TIGR00515">
    <property type="entry name" value="accD"/>
    <property type="match status" value="1"/>
</dbReference>
<comment type="similarity">
    <text evidence="3">In the C-terminal section; belongs to the AccA family.</text>
</comment>
<gene>
    <name evidence="17 21" type="primary">accA</name>
    <name evidence="18" type="synonym">accD</name>
    <name evidence="21" type="ORF">ACFO8L_17865</name>
</gene>
<dbReference type="Pfam" id="PF01039">
    <property type="entry name" value="Carboxyl_trans"/>
    <property type="match status" value="1"/>
</dbReference>
<dbReference type="InterPro" id="IPR011762">
    <property type="entry name" value="COA_CT_N"/>
</dbReference>
<evidence type="ECO:0000256" key="15">
    <source>
        <dbReference type="ARBA" id="ARBA00025280"/>
    </source>
</evidence>
<keyword evidence="9 17" id="KW-0547">Nucleotide-binding</keyword>
<comment type="caution">
    <text evidence="21">The sequence shown here is derived from an EMBL/GenBank/DDBJ whole genome shotgun (WGS) entry which is preliminary data.</text>
</comment>
<accession>A0ABV9EFP9</accession>
<dbReference type="PROSITE" id="PS50980">
    <property type="entry name" value="COA_CT_NTER"/>
    <property type="match status" value="1"/>
</dbReference>
<keyword evidence="6 17" id="KW-0963">Cytoplasm</keyword>
<dbReference type="GO" id="GO:0016740">
    <property type="term" value="F:transferase activity"/>
    <property type="evidence" value="ECO:0007669"/>
    <property type="project" value="UniProtKB-KW"/>
</dbReference>
<evidence type="ECO:0000256" key="11">
    <source>
        <dbReference type="ARBA" id="ARBA00022832"/>
    </source>
</evidence>
<feature type="zinc finger region" description="C4-type" evidence="18">
    <location>
        <begin position="17"/>
        <end position="39"/>
    </location>
</feature>
<comment type="similarity">
    <text evidence="4">In the N-terminal section; belongs to the AccD/PCCB family.</text>
</comment>
<feature type="binding site" evidence="18">
    <location>
        <position position="36"/>
    </location>
    <ligand>
        <name>Zn(2+)</name>
        <dbReference type="ChEBI" id="CHEBI:29105"/>
    </ligand>
</feature>
<dbReference type="PROSITE" id="PS50989">
    <property type="entry name" value="COA_CT_CTER"/>
    <property type="match status" value="1"/>
</dbReference>
<dbReference type="Gene3D" id="3.90.226.10">
    <property type="entry name" value="2-enoyl-CoA Hydratase, Chain A, domain 1"/>
    <property type="match status" value="2"/>
</dbReference>
<dbReference type="NCBIfam" id="NF041504">
    <property type="entry name" value="AccA_sub"/>
    <property type="match status" value="1"/>
</dbReference>
<dbReference type="PANTHER" id="PTHR42853:SF3">
    <property type="entry name" value="ACETYL-COENZYME A CARBOXYLASE CARBOXYL TRANSFERASE SUBUNIT ALPHA, CHLOROPLASTIC"/>
    <property type="match status" value="1"/>
</dbReference>
<comment type="pathway">
    <text evidence="2 17">Lipid metabolism; malonyl-CoA biosynthesis; malonyl-CoA from acetyl-CoA: step 1/1.</text>
</comment>